<keyword evidence="2" id="KW-0812">Transmembrane</keyword>
<name>A0A6H0SA90_9MYCO</name>
<gene>
    <name evidence="3" type="ORF">EXE63_26750</name>
</gene>
<evidence type="ECO:0000313" key="3">
    <source>
        <dbReference type="EMBL" id="QIV84080.1"/>
    </source>
</evidence>
<dbReference type="Pfam" id="PF11241">
    <property type="entry name" value="DUF3043"/>
    <property type="match status" value="1"/>
</dbReference>
<feature type="compositionally biased region" description="Basic and acidic residues" evidence="1">
    <location>
        <begin position="80"/>
        <end position="96"/>
    </location>
</feature>
<dbReference type="Proteomes" id="UP000501849">
    <property type="component" value="Chromosome"/>
</dbReference>
<sequence>MAGDGRPGSNLVGVNLLGRKKDNPPPEDDDSAGTPVDTGDARATAPKGRPTPKRSEAARRRGPVAPAPMTTAEARKRRKEVGGRKLTKEERKAEKLTRRADMADRRERMMAGEDAYLLPRDKGPVRRYARDLVDSRRNLLGLFMPIALALILVTLSVPTPAVQQPLSFAMPVLLIVMAIDGVILGRHVNRRVDERFPDNTETGWKLGFYAGSRASQLRRMRAPRPMVNRGADV</sequence>
<reference evidence="3 4" key="1">
    <citation type="submission" date="2019-04" db="EMBL/GenBank/DDBJ databases">
        <title>Draft, Whole-Genome Sequence of the Anthracene-degrading Mycobacterium frederiksbergense LB501T, Isolated from a Polycyclic Aromatic Hydrocarbon (PAH)-Contaminated Soil.</title>
        <authorList>
            <person name="Augelletti F."/>
        </authorList>
    </citation>
    <scope>NUCLEOTIDE SEQUENCE [LARGE SCALE GENOMIC DNA]</scope>
    <source>
        <strain evidence="3 4">LB 501T</strain>
    </source>
</reference>
<dbReference type="InterPro" id="IPR021403">
    <property type="entry name" value="DUF3043"/>
</dbReference>
<evidence type="ECO:0000313" key="4">
    <source>
        <dbReference type="Proteomes" id="UP000501849"/>
    </source>
</evidence>
<dbReference type="EMBL" id="CP038799">
    <property type="protein sequence ID" value="QIV84080.1"/>
    <property type="molecule type" value="Genomic_DNA"/>
</dbReference>
<keyword evidence="2" id="KW-0472">Membrane</keyword>
<evidence type="ECO:0000256" key="1">
    <source>
        <dbReference type="SAM" id="MobiDB-lite"/>
    </source>
</evidence>
<proteinExistence type="predicted"/>
<accession>A0A6H0SA90</accession>
<organism evidence="3 4">
    <name type="scientific">Mycolicibacterium frederiksbergense</name>
    <dbReference type="NCBI Taxonomy" id="117567"/>
    <lineage>
        <taxon>Bacteria</taxon>
        <taxon>Bacillati</taxon>
        <taxon>Actinomycetota</taxon>
        <taxon>Actinomycetes</taxon>
        <taxon>Mycobacteriales</taxon>
        <taxon>Mycobacteriaceae</taxon>
        <taxon>Mycolicibacterium</taxon>
    </lineage>
</organism>
<keyword evidence="4" id="KW-1185">Reference proteome</keyword>
<feature type="transmembrane region" description="Helical" evidence="2">
    <location>
        <begin position="139"/>
        <end position="159"/>
    </location>
</feature>
<dbReference type="KEGG" id="mfre:EXE63_26750"/>
<feature type="region of interest" description="Disordered" evidence="1">
    <location>
        <begin position="1"/>
        <end position="96"/>
    </location>
</feature>
<evidence type="ECO:0000256" key="2">
    <source>
        <dbReference type="SAM" id="Phobius"/>
    </source>
</evidence>
<dbReference type="AlphaFoldDB" id="A0A6H0SA90"/>
<protein>
    <submittedName>
        <fullName evidence="3">DUF3043 domain-containing protein</fullName>
    </submittedName>
</protein>
<feature type="transmembrane region" description="Helical" evidence="2">
    <location>
        <begin position="165"/>
        <end position="185"/>
    </location>
</feature>
<keyword evidence="2" id="KW-1133">Transmembrane helix</keyword>